<keyword evidence="2" id="KW-1185">Reference proteome</keyword>
<dbReference type="Proteomes" id="UP000242715">
    <property type="component" value="Unassembled WGS sequence"/>
</dbReference>
<reference evidence="2" key="1">
    <citation type="journal article" date="2017" name="Front. Plant Sci.">
        <title>Climate Clever Clovers: New Paradigm to Reduce the Environmental Footprint of Ruminants by Breeding Low Methanogenic Forages Utilizing Haplotype Variation.</title>
        <authorList>
            <person name="Kaur P."/>
            <person name="Appels R."/>
            <person name="Bayer P.E."/>
            <person name="Keeble-Gagnere G."/>
            <person name="Wang J."/>
            <person name="Hirakawa H."/>
            <person name="Shirasawa K."/>
            <person name="Vercoe P."/>
            <person name="Stefanova K."/>
            <person name="Durmic Z."/>
            <person name="Nichols P."/>
            <person name="Revell C."/>
            <person name="Isobe S.N."/>
            <person name="Edwards D."/>
            <person name="Erskine W."/>
        </authorList>
    </citation>
    <scope>NUCLEOTIDE SEQUENCE [LARGE SCALE GENOMIC DNA]</scope>
    <source>
        <strain evidence="2">cv. Daliak</strain>
    </source>
</reference>
<accession>A0A2Z6NJC9</accession>
<proteinExistence type="predicted"/>
<gene>
    <name evidence="1" type="ORF">TSUD_349530</name>
</gene>
<evidence type="ECO:0000313" key="1">
    <source>
        <dbReference type="EMBL" id="GAU44021.1"/>
    </source>
</evidence>
<organism evidence="1 2">
    <name type="scientific">Trifolium subterraneum</name>
    <name type="common">Subterranean clover</name>
    <dbReference type="NCBI Taxonomy" id="3900"/>
    <lineage>
        <taxon>Eukaryota</taxon>
        <taxon>Viridiplantae</taxon>
        <taxon>Streptophyta</taxon>
        <taxon>Embryophyta</taxon>
        <taxon>Tracheophyta</taxon>
        <taxon>Spermatophyta</taxon>
        <taxon>Magnoliopsida</taxon>
        <taxon>eudicotyledons</taxon>
        <taxon>Gunneridae</taxon>
        <taxon>Pentapetalae</taxon>
        <taxon>rosids</taxon>
        <taxon>fabids</taxon>
        <taxon>Fabales</taxon>
        <taxon>Fabaceae</taxon>
        <taxon>Papilionoideae</taxon>
        <taxon>50 kb inversion clade</taxon>
        <taxon>NPAAA clade</taxon>
        <taxon>Hologalegina</taxon>
        <taxon>IRL clade</taxon>
        <taxon>Trifolieae</taxon>
        <taxon>Trifolium</taxon>
    </lineage>
</organism>
<dbReference type="AlphaFoldDB" id="A0A2Z6NJC9"/>
<sequence>MQEIESIESDYYIGEDIAKKIFFAFYTPTACKHTEWTQFPKFLLLMTKECMIGPGDKDHRRRRMASWPHNNLEGHGLKEIGQTYFGQTYTVSRQEGGGLEEDVELQHMTTIIINNPTISN</sequence>
<protein>
    <submittedName>
        <fullName evidence="1">Uncharacterized protein</fullName>
    </submittedName>
</protein>
<name>A0A2Z6NJC9_TRISU</name>
<evidence type="ECO:0000313" key="2">
    <source>
        <dbReference type="Proteomes" id="UP000242715"/>
    </source>
</evidence>
<dbReference type="OrthoDB" id="10544112at2759"/>
<dbReference type="EMBL" id="DF974009">
    <property type="protein sequence ID" value="GAU44021.1"/>
    <property type="molecule type" value="Genomic_DNA"/>
</dbReference>